<keyword evidence="2" id="KW-1185">Reference proteome</keyword>
<sequence length="190" mass="21938">MEKVLKSRDFSGLDEECLTDTWIGKDRNMSEAQAKPRPVVPESVLKEEKISEWALKKNEELATLKKKNIEFGLRNIRMSMRSLTPLNGGLSEKMESDSSGICSVLTALSKRFHVLRSIDMHIYHLTAFDPVTSLYWQRISTMFQGQHIFNGVFLKVDNATMNTLHRVEPYVTYRFVLRLEGLCFNEKVYA</sequence>
<organism evidence="1 2">
    <name type="scientific">Vaccinium darrowii</name>
    <dbReference type="NCBI Taxonomy" id="229202"/>
    <lineage>
        <taxon>Eukaryota</taxon>
        <taxon>Viridiplantae</taxon>
        <taxon>Streptophyta</taxon>
        <taxon>Embryophyta</taxon>
        <taxon>Tracheophyta</taxon>
        <taxon>Spermatophyta</taxon>
        <taxon>Magnoliopsida</taxon>
        <taxon>eudicotyledons</taxon>
        <taxon>Gunneridae</taxon>
        <taxon>Pentapetalae</taxon>
        <taxon>asterids</taxon>
        <taxon>Ericales</taxon>
        <taxon>Ericaceae</taxon>
        <taxon>Vaccinioideae</taxon>
        <taxon>Vaccinieae</taxon>
        <taxon>Vaccinium</taxon>
    </lineage>
</organism>
<dbReference type="Proteomes" id="UP000828048">
    <property type="component" value="Chromosome 5"/>
</dbReference>
<comment type="caution">
    <text evidence="1">The sequence shown here is derived from an EMBL/GenBank/DDBJ whole genome shotgun (WGS) entry which is preliminary data.</text>
</comment>
<reference evidence="1 2" key="1">
    <citation type="journal article" date="2021" name="Hortic Res">
        <title>High-quality reference genome and annotation aids understanding of berry development for evergreen blueberry (Vaccinium darrowii).</title>
        <authorList>
            <person name="Yu J."/>
            <person name="Hulse-Kemp A.M."/>
            <person name="Babiker E."/>
            <person name="Staton M."/>
        </authorList>
    </citation>
    <scope>NUCLEOTIDE SEQUENCE [LARGE SCALE GENOMIC DNA]</scope>
    <source>
        <strain evidence="2">cv. NJ 8807/NJ 8810</strain>
        <tissue evidence="1">Young leaf</tissue>
    </source>
</reference>
<accession>A0ACB7Y0C8</accession>
<evidence type="ECO:0000313" key="1">
    <source>
        <dbReference type="EMBL" id="KAH7846851.1"/>
    </source>
</evidence>
<protein>
    <submittedName>
        <fullName evidence="1">Uncharacterized protein</fullName>
    </submittedName>
</protein>
<dbReference type="EMBL" id="CM037155">
    <property type="protein sequence ID" value="KAH7846851.1"/>
    <property type="molecule type" value="Genomic_DNA"/>
</dbReference>
<name>A0ACB7Y0C8_9ERIC</name>
<gene>
    <name evidence="1" type="ORF">Vadar_018844</name>
</gene>
<evidence type="ECO:0000313" key="2">
    <source>
        <dbReference type="Proteomes" id="UP000828048"/>
    </source>
</evidence>
<proteinExistence type="predicted"/>